<sequence length="1022" mass="104865">MKSKNLFRRRLAVTTFLTVAPFFGYGRMVHAAGCDPVTLLCSGETSDTQDLSGIDNVHVVTAPGFKLEAENDAILLNGYGDMRFTDENAALVDGGYNGTGLSIRVKGDSEDIQGAITITTDGTVKGHLGGLNAINMGSGDIVITADGEVSSTGGKAIFARNAAAGGKLVVTTGIGSEISGYAIGIDARNQGSGNLEITANGQVTSETATALQGIHTGKGDGKLIIVTGEGSEITGARGIYGQNSSGGGLEIIANGKVTGNGDSDQQERDGIFAYNSEGSATITTGVNSEVSGSDGIVGINKGAGGLSITANGKVYGTGRSGIVVENLEGGGGATVTTGAGSLVKGKSYGIKGSNEGDGDFIINVQGDVIGGWRGIEVRNSSYSGALSITSAAGTSIKGKASGIHALHAGSGDLEITVGGEVSAEKYYGIFAYNGGQGDTVIRVGSGGLVQGGYTGILARSNDGQYIAITNYGEIRNFSGKSYDRAIEASGGPARIDNFGKIIGTIQFDDEGDIFTNLGVWDTSGSVEGFDRSDFLGGHDVLNNKGTLIAANNAAVEERSEIADLEVLNNSGLITLVDGQAGDALLIGSYDGHDYVGQNGRVALDAALGAGEDGKADRLFIAGNVSGVTTVSINVTALAGVNYDGIALITVGGDATEGNFVLEGGVLNAGFFAWGLRLDECGCSSVYELYTKGIGAGAHEFAAGITGAQDIWQQTTGTLLQRQADLRATIQATQVTPVADFTEPVSPTAAGRVGPGFWLKALGGYLERDAETNGFALDRKQTVFGGLAGFDVATDTLGDTVLLGLFGGYLTSDLKFKSTGTEWDFEGPALGAYATWLNEAFYADLTVKADFLSIDIDADDLGPGQADTNAINLGGQLDMGYKIGLAHGLFVEPQASLSVLHTEIDDIDDIFGGAVAFDDATSVKGRLGLRLGHNFTSGNSVVYSSDVTASVWQDFSGDNNATITAIDFPATEVADDPGQTIGDLSLGFSMTASEGWSGFLRGHYQFAPDLDAVVGNAGLRYAW</sequence>
<dbReference type="Proteomes" id="UP000616151">
    <property type="component" value="Unassembled WGS sequence"/>
</dbReference>
<dbReference type="EMBL" id="JAENHL010000007">
    <property type="protein sequence ID" value="MBK1868368.1"/>
    <property type="molecule type" value="Genomic_DNA"/>
</dbReference>
<name>A0ACC5R718_9HYPH</name>
<evidence type="ECO:0000313" key="2">
    <source>
        <dbReference type="Proteomes" id="UP000616151"/>
    </source>
</evidence>
<protein>
    <submittedName>
        <fullName evidence="1">Autotransporter outer membrane beta-barrel domain-containing protein</fullName>
    </submittedName>
</protein>
<reference evidence="1" key="1">
    <citation type="submission" date="2021-01" db="EMBL/GenBank/DDBJ databases">
        <authorList>
            <person name="Sun Q."/>
        </authorList>
    </citation>
    <scope>NUCLEOTIDE SEQUENCE</scope>
    <source>
        <strain evidence="1">YIM B02566</strain>
    </source>
</reference>
<comment type="caution">
    <text evidence="1">The sequence shown here is derived from an EMBL/GenBank/DDBJ whole genome shotgun (WGS) entry which is preliminary data.</text>
</comment>
<evidence type="ECO:0000313" key="1">
    <source>
        <dbReference type="EMBL" id="MBK1868368.1"/>
    </source>
</evidence>
<accession>A0ACC5R718</accession>
<gene>
    <name evidence="1" type="ORF">JHL16_18590</name>
</gene>
<proteinExistence type="predicted"/>
<keyword evidence="2" id="KW-1185">Reference proteome</keyword>
<organism evidence="1 2">
    <name type="scientific">Taklimakanibacter albus</name>
    <dbReference type="NCBI Taxonomy" id="2800327"/>
    <lineage>
        <taxon>Bacteria</taxon>
        <taxon>Pseudomonadati</taxon>
        <taxon>Pseudomonadota</taxon>
        <taxon>Alphaproteobacteria</taxon>
        <taxon>Hyphomicrobiales</taxon>
        <taxon>Aestuariivirgaceae</taxon>
        <taxon>Taklimakanibacter</taxon>
    </lineage>
</organism>